<dbReference type="Gene3D" id="1.20.1250.20">
    <property type="entry name" value="MFS general substrate transporter like domains"/>
    <property type="match status" value="3"/>
</dbReference>
<dbReference type="CDD" id="cd17335">
    <property type="entry name" value="MFS_MFSD6"/>
    <property type="match status" value="1"/>
</dbReference>
<dbReference type="PANTHER" id="PTHR16172:SF30">
    <property type="entry name" value="SUGAR BABY, ISOFORM C"/>
    <property type="match status" value="1"/>
</dbReference>
<dbReference type="AlphaFoldDB" id="A0A9P0FAT9"/>
<feature type="transmembrane region" description="Helical" evidence="6">
    <location>
        <begin position="43"/>
        <end position="65"/>
    </location>
</feature>
<feature type="transmembrane region" description="Helical" evidence="6">
    <location>
        <begin position="311"/>
        <end position="333"/>
    </location>
</feature>
<feature type="transmembrane region" description="Helical" evidence="6">
    <location>
        <begin position="523"/>
        <end position="541"/>
    </location>
</feature>
<name>A0A9P0FAT9_BRAAE</name>
<keyword evidence="3 6" id="KW-0812">Transmembrane</keyword>
<keyword evidence="9" id="KW-1185">Reference proteome</keyword>
<feature type="transmembrane region" description="Helical" evidence="6">
    <location>
        <begin position="428"/>
        <end position="447"/>
    </location>
</feature>
<proteinExistence type="inferred from homology"/>
<evidence type="ECO:0000256" key="2">
    <source>
        <dbReference type="ARBA" id="ARBA00005241"/>
    </source>
</evidence>
<evidence type="ECO:0000256" key="4">
    <source>
        <dbReference type="ARBA" id="ARBA00022989"/>
    </source>
</evidence>
<dbReference type="Proteomes" id="UP001154078">
    <property type="component" value="Chromosome 1"/>
</dbReference>
<dbReference type="InterPro" id="IPR036259">
    <property type="entry name" value="MFS_trans_sf"/>
</dbReference>
<organism evidence="8 9">
    <name type="scientific">Brassicogethes aeneus</name>
    <name type="common">Rape pollen beetle</name>
    <name type="synonym">Meligethes aeneus</name>
    <dbReference type="NCBI Taxonomy" id="1431903"/>
    <lineage>
        <taxon>Eukaryota</taxon>
        <taxon>Metazoa</taxon>
        <taxon>Ecdysozoa</taxon>
        <taxon>Arthropoda</taxon>
        <taxon>Hexapoda</taxon>
        <taxon>Insecta</taxon>
        <taxon>Pterygota</taxon>
        <taxon>Neoptera</taxon>
        <taxon>Endopterygota</taxon>
        <taxon>Coleoptera</taxon>
        <taxon>Polyphaga</taxon>
        <taxon>Cucujiformia</taxon>
        <taxon>Nitidulidae</taxon>
        <taxon>Meligethinae</taxon>
        <taxon>Brassicogethes</taxon>
    </lineage>
</organism>
<accession>A0A9P0FAT9</accession>
<sequence>MLTMFKEVNKDLLPMKGHYFFWNAGTGSVVTFLSTYAKQLGFSSVIVGTIYTILPICGMIAKPLMGAIADRFHCQKKIFLIFQLLTAIAFLSIFYAPEIPLDRQVHLSCDSAIAFNTYNISIDSSLIKQLQSSGVATCNMDCVSSPRFLESFCNYNYCNISGDTKNLNFEAYVPKSLTILASGDAYFRISNISVQGSPVFAPKCDKLVTSTCNIFCNDFTLNEVLTKNTIQDSEVFKFYEFWVFLMMMICAWVGQAIVVSIGDAICFEMLGDRPERYGHQRCFGSLGWGIISILVGFIIDATSEGSAIKNYVWAFYLSTVFLLLDFGVSYRLPYTQKKRSPSILKDVAKLLMDVRIFVFLLWCVFVGLCTSLVWNFLFWLIEDLAKAQDMQSNVKTLEGLVSAIQCLLGELPLFFLSGAILKRIGHVHAMSLVLLILGLRFILYSVIPNPWWFLPIELSNGLTFGLFYSTMASYASIVAPPGTEATMQGMVGAVFEGVGVSLGSFVAGILFKEHGGAMCFRMFGIGSLVACLLHASVQFLLSRKDYETKYAHPTEGLAPLEEEDVQEMTYVYA</sequence>
<protein>
    <recommendedName>
        <fullName evidence="7">Major facilitator superfamily associated domain-containing protein</fullName>
    </recommendedName>
</protein>
<dbReference type="SUPFAM" id="SSF103473">
    <property type="entry name" value="MFS general substrate transporter"/>
    <property type="match status" value="1"/>
</dbReference>
<dbReference type="OrthoDB" id="515887at2759"/>
<evidence type="ECO:0000256" key="5">
    <source>
        <dbReference type="ARBA" id="ARBA00023136"/>
    </source>
</evidence>
<gene>
    <name evidence="8" type="ORF">MELIAE_LOCUS1778</name>
</gene>
<evidence type="ECO:0000256" key="1">
    <source>
        <dbReference type="ARBA" id="ARBA00004141"/>
    </source>
</evidence>
<dbReference type="InterPro" id="IPR024989">
    <property type="entry name" value="MFS_assoc_dom"/>
</dbReference>
<dbReference type="Pfam" id="PF12832">
    <property type="entry name" value="MFS_1_like"/>
    <property type="match status" value="1"/>
</dbReference>
<dbReference type="InterPro" id="IPR051717">
    <property type="entry name" value="MFS_MFSD6"/>
</dbReference>
<feature type="domain" description="Major facilitator superfamily associated" evidence="7">
    <location>
        <begin position="13"/>
        <end position="522"/>
    </location>
</feature>
<evidence type="ECO:0000313" key="8">
    <source>
        <dbReference type="EMBL" id="CAH0547882.1"/>
    </source>
</evidence>
<comment type="similarity">
    <text evidence="2">Belongs to the major facilitator superfamily. MFSD6 family.</text>
</comment>
<evidence type="ECO:0000259" key="7">
    <source>
        <dbReference type="Pfam" id="PF12832"/>
    </source>
</evidence>
<feature type="transmembrane region" description="Helical" evidence="6">
    <location>
        <begin position="241"/>
        <end position="270"/>
    </location>
</feature>
<feature type="transmembrane region" description="Helical" evidence="6">
    <location>
        <begin position="459"/>
        <end position="479"/>
    </location>
</feature>
<evidence type="ECO:0000313" key="9">
    <source>
        <dbReference type="Proteomes" id="UP001154078"/>
    </source>
</evidence>
<dbReference type="GO" id="GO:0016020">
    <property type="term" value="C:membrane"/>
    <property type="evidence" value="ECO:0007669"/>
    <property type="project" value="UniProtKB-SubCell"/>
</dbReference>
<feature type="transmembrane region" description="Helical" evidence="6">
    <location>
        <begin position="491"/>
        <end position="511"/>
    </location>
</feature>
<dbReference type="EMBL" id="OV121132">
    <property type="protein sequence ID" value="CAH0547882.1"/>
    <property type="molecule type" value="Genomic_DNA"/>
</dbReference>
<feature type="transmembrane region" description="Helical" evidence="6">
    <location>
        <begin position="20"/>
        <end position="37"/>
    </location>
</feature>
<reference evidence="8" key="1">
    <citation type="submission" date="2021-12" db="EMBL/GenBank/DDBJ databases">
        <authorList>
            <person name="King R."/>
        </authorList>
    </citation>
    <scope>NUCLEOTIDE SEQUENCE</scope>
</reference>
<feature type="transmembrane region" description="Helical" evidence="6">
    <location>
        <begin position="77"/>
        <end position="96"/>
    </location>
</feature>
<dbReference type="PANTHER" id="PTHR16172">
    <property type="entry name" value="MAJOR FACILITATOR SUPERFAMILY DOMAIN-CONTAINING PROTEIN 6-LIKE"/>
    <property type="match status" value="1"/>
</dbReference>
<keyword evidence="5 6" id="KW-0472">Membrane</keyword>
<feature type="transmembrane region" description="Helical" evidence="6">
    <location>
        <begin position="282"/>
        <end position="299"/>
    </location>
</feature>
<feature type="transmembrane region" description="Helical" evidence="6">
    <location>
        <begin position="354"/>
        <end position="380"/>
    </location>
</feature>
<evidence type="ECO:0000256" key="3">
    <source>
        <dbReference type="ARBA" id="ARBA00022692"/>
    </source>
</evidence>
<feature type="transmembrane region" description="Helical" evidence="6">
    <location>
        <begin position="400"/>
        <end position="421"/>
    </location>
</feature>
<keyword evidence="4 6" id="KW-1133">Transmembrane helix</keyword>
<comment type="subcellular location">
    <subcellularLocation>
        <location evidence="1">Membrane</location>
        <topology evidence="1">Multi-pass membrane protein</topology>
    </subcellularLocation>
</comment>
<evidence type="ECO:0000256" key="6">
    <source>
        <dbReference type="SAM" id="Phobius"/>
    </source>
</evidence>